<dbReference type="OrthoDB" id="296014at2759"/>
<dbReference type="EMBL" id="CAJJDO010000103">
    <property type="protein sequence ID" value="CAD8192988.1"/>
    <property type="molecule type" value="Genomic_DNA"/>
</dbReference>
<keyword evidence="1" id="KW-0732">Signal</keyword>
<feature type="chain" id="PRO_5035799867" evidence="1">
    <location>
        <begin position="18"/>
        <end position="375"/>
    </location>
</feature>
<keyword evidence="3" id="KW-1185">Reference proteome</keyword>
<evidence type="ECO:0000313" key="2">
    <source>
        <dbReference type="EMBL" id="CAD8192988.1"/>
    </source>
</evidence>
<proteinExistence type="predicted"/>
<sequence length="375" mass="44241">MIKLYIILNSLIVLVLNQQICPEDEYSFKNECIPKSCQQYIEKITSKKKPSGKRFVQLDMNGKVIKQQENYRIEIEFNDELVGVFNRDNNQSCITDQLYRHEMNYVHEIKDDTNIVSTYVQNKRKWNFLIKDLTNKLYKDKQSDKSIYNGFYTINYFVKNYVILSYMFDFQIVLDNNQNLIETHFNDQLLDDQVSCNIFGTCVQKVYTEISFCNDSNCLEVAIEPNITLNNPIYLLSEIKEEGFEDWYTHDYELTFYSYQLVKKFKPVFEQHLPGKTIFKLLVPFIADKGSLYVSSKLTKNIYWRRVLENEIGTSLAISIYQEAPCIKMNQEDQCPNEEQIDKFNQLDCGSIDILYCDGIDIFNAMMLILILMII</sequence>
<feature type="signal peptide" evidence="1">
    <location>
        <begin position="1"/>
        <end position="17"/>
    </location>
</feature>
<evidence type="ECO:0000256" key="1">
    <source>
        <dbReference type="SAM" id="SignalP"/>
    </source>
</evidence>
<dbReference type="Proteomes" id="UP000689195">
    <property type="component" value="Unassembled WGS sequence"/>
</dbReference>
<evidence type="ECO:0000313" key="3">
    <source>
        <dbReference type="Proteomes" id="UP000689195"/>
    </source>
</evidence>
<protein>
    <submittedName>
        <fullName evidence="2">Uncharacterized protein</fullName>
    </submittedName>
</protein>
<gene>
    <name evidence="2" type="ORF">PPENT_87.1.T1030049</name>
</gene>
<accession>A0A8S1WSZ3</accession>
<dbReference type="AlphaFoldDB" id="A0A8S1WSZ3"/>
<reference evidence="2" key="1">
    <citation type="submission" date="2021-01" db="EMBL/GenBank/DDBJ databases">
        <authorList>
            <consortium name="Genoscope - CEA"/>
            <person name="William W."/>
        </authorList>
    </citation>
    <scope>NUCLEOTIDE SEQUENCE</scope>
</reference>
<comment type="caution">
    <text evidence="2">The sequence shown here is derived from an EMBL/GenBank/DDBJ whole genome shotgun (WGS) entry which is preliminary data.</text>
</comment>
<organism evidence="2 3">
    <name type="scientific">Paramecium pentaurelia</name>
    <dbReference type="NCBI Taxonomy" id="43138"/>
    <lineage>
        <taxon>Eukaryota</taxon>
        <taxon>Sar</taxon>
        <taxon>Alveolata</taxon>
        <taxon>Ciliophora</taxon>
        <taxon>Intramacronucleata</taxon>
        <taxon>Oligohymenophorea</taxon>
        <taxon>Peniculida</taxon>
        <taxon>Parameciidae</taxon>
        <taxon>Paramecium</taxon>
    </lineage>
</organism>
<name>A0A8S1WSZ3_9CILI</name>